<proteinExistence type="predicted"/>
<reference evidence="2 3" key="1">
    <citation type="submission" date="2018-07" db="EMBL/GenBank/DDBJ databases">
        <title>Arthrobacter sp. nov., isolated from raw cow's milk with high bacterial count.</title>
        <authorList>
            <person name="Hahne J."/>
            <person name="Isele D."/>
            <person name="Lipski A."/>
        </authorList>
    </citation>
    <scope>NUCLEOTIDE SEQUENCE [LARGE SCALE GENOMIC DNA]</scope>
    <source>
        <strain evidence="2 3">JZ R-35</strain>
    </source>
</reference>
<comment type="caution">
    <text evidence="2">The sequence shown here is derived from an EMBL/GenBank/DDBJ whole genome shotgun (WGS) entry which is preliminary data.</text>
</comment>
<keyword evidence="3" id="KW-1185">Reference proteome</keyword>
<feature type="region of interest" description="Disordered" evidence="1">
    <location>
        <begin position="159"/>
        <end position="183"/>
    </location>
</feature>
<accession>A0A399J8L0</accession>
<protein>
    <submittedName>
        <fullName evidence="2">Uncharacterized protein</fullName>
    </submittedName>
</protein>
<dbReference type="AlphaFoldDB" id="A0A399J8L0"/>
<dbReference type="RefSeq" id="WP_119425063.1">
    <property type="nucleotide sequence ID" value="NZ_QQXK01000019.1"/>
</dbReference>
<evidence type="ECO:0000256" key="1">
    <source>
        <dbReference type="SAM" id="MobiDB-lite"/>
    </source>
</evidence>
<evidence type="ECO:0000313" key="3">
    <source>
        <dbReference type="Proteomes" id="UP000265419"/>
    </source>
</evidence>
<feature type="compositionally biased region" description="Low complexity" evidence="1">
    <location>
        <begin position="168"/>
        <end position="177"/>
    </location>
</feature>
<dbReference type="EMBL" id="QQXK01000019">
    <property type="protein sequence ID" value="RII41913.1"/>
    <property type="molecule type" value="Genomic_DNA"/>
</dbReference>
<name>A0A399J8L0_9MICC</name>
<sequence>MADDKPEAGLYAQIHRRVWSDHEFRSLTLVEQWLYLHLVTTDKMTYSGVCDWRPKRIKPMATDLNVSDIELAASVLQAKGYIVIDEDTEEVFIRSWHRNDECLKQPNMGTAVKKAYYKVTSLKLKDVIVWELQRLHAEHPDWKGWPLVAEVLEKPATDPAAYRHEPLPGADAPAGADTQEAPF</sequence>
<organism evidence="2 3">
    <name type="scientific">Galactobacter valiniphilus</name>
    <dbReference type="NCBI Taxonomy" id="2676122"/>
    <lineage>
        <taxon>Bacteria</taxon>
        <taxon>Bacillati</taxon>
        <taxon>Actinomycetota</taxon>
        <taxon>Actinomycetes</taxon>
        <taxon>Micrococcales</taxon>
        <taxon>Micrococcaceae</taxon>
        <taxon>Galactobacter</taxon>
    </lineage>
</organism>
<gene>
    <name evidence="2" type="ORF">DWB68_10325</name>
</gene>
<dbReference type="Proteomes" id="UP000265419">
    <property type="component" value="Unassembled WGS sequence"/>
</dbReference>
<evidence type="ECO:0000313" key="2">
    <source>
        <dbReference type="EMBL" id="RII41913.1"/>
    </source>
</evidence>